<evidence type="ECO:0000313" key="1">
    <source>
        <dbReference type="EMBL" id="PRQ42678.1"/>
    </source>
</evidence>
<reference evidence="1 2" key="1">
    <citation type="journal article" date="2018" name="Nat. Genet.">
        <title>The Rosa genome provides new insights in the design of modern roses.</title>
        <authorList>
            <person name="Bendahmane M."/>
        </authorList>
    </citation>
    <scope>NUCLEOTIDE SEQUENCE [LARGE SCALE GENOMIC DNA]</scope>
    <source>
        <strain evidence="2">cv. Old Blush</strain>
    </source>
</reference>
<gene>
    <name evidence="1" type="ORF">RchiOBHm_Chr3g0460251</name>
</gene>
<protein>
    <recommendedName>
        <fullName evidence="3">Protein kinase domain-containing protein</fullName>
    </recommendedName>
</protein>
<sequence length="67" mass="7675">MLTYDSAQRITARKVMEHPYFNQDGFEIEVAVLKILWECNWDTGLSLVPSHLEIVSSVTEMEMVNTG</sequence>
<name>A0A2P6R8B3_ROSCH</name>
<dbReference type="Proteomes" id="UP000238479">
    <property type="component" value="Chromosome 3"/>
</dbReference>
<dbReference type="EMBL" id="PDCK01000041">
    <property type="protein sequence ID" value="PRQ42678.1"/>
    <property type="molecule type" value="Genomic_DNA"/>
</dbReference>
<dbReference type="Gramene" id="PRQ42678">
    <property type="protein sequence ID" value="PRQ42678"/>
    <property type="gene ID" value="RchiOBHm_Chr3g0460251"/>
</dbReference>
<dbReference type="AlphaFoldDB" id="A0A2P6R8B3"/>
<comment type="caution">
    <text evidence="1">The sequence shown here is derived from an EMBL/GenBank/DDBJ whole genome shotgun (WGS) entry which is preliminary data.</text>
</comment>
<proteinExistence type="predicted"/>
<organism evidence="1 2">
    <name type="scientific">Rosa chinensis</name>
    <name type="common">China rose</name>
    <dbReference type="NCBI Taxonomy" id="74649"/>
    <lineage>
        <taxon>Eukaryota</taxon>
        <taxon>Viridiplantae</taxon>
        <taxon>Streptophyta</taxon>
        <taxon>Embryophyta</taxon>
        <taxon>Tracheophyta</taxon>
        <taxon>Spermatophyta</taxon>
        <taxon>Magnoliopsida</taxon>
        <taxon>eudicotyledons</taxon>
        <taxon>Gunneridae</taxon>
        <taxon>Pentapetalae</taxon>
        <taxon>rosids</taxon>
        <taxon>fabids</taxon>
        <taxon>Rosales</taxon>
        <taxon>Rosaceae</taxon>
        <taxon>Rosoideae</taxon>
        <taxon>Rosoideae incertae sedis</taxon>
        <taxon>Rosa</taxon>
    </lineage>
</organism>
<keyword evidence="2" id="KW-1185">Reference proteome</keyword>
<accession>A0A2P6R8B3</accession>
<evidence type="ECO:0008006" key="3">
    <source>
        <dbReference type="Google" id="ProtNLM"/>
    </source>
</evidence>
<evidence type="ECO:0000313" key="2">
    <source>
        <dbReference type="Proteomes" id="UP000238479"/>
    </source>
</evidence>